<gene>
    <name evidence="2" type="ORF">AVDCRST_MAG82-1243</name>
</gene>
<evidence type="ECO:0000256" key="1">
    <source>
        <dbReference type="SAM" id="MobiDB-lite"/>
    </source>
</evidence>
<evidence type="ECO:0000313" key="2">
    <source>
        <dbReference type="EMBL" id="CAA9418219.1"/>
    </source>
</evidence>
<sequence length="31" mass="3603">ARRLHKPAGELRSQRLLLDGPPRLRRPARLC</sequence>
<feature type="region of interest" description="Disordered" evidence="1">
    <location>
        <begin position="1"/>
        <end position="31"/>
    </location>
</feature>
<reference evidence="2" key="1">
    <citation type="submission" date="2020-02" db="EMBL/GenBank/DDBJ databases">
        <authorList>
            <person name="Meier V. D."/>
        </authorList>
    </citation>
    <scope>NUCLEOTIDE SEQUENCE</scope>
    <source>
        <strain evidence="2">AVDCRST_MAG82</strain>
    </source>
</reference>
<dbReference type="EMBL" id="CADCVA010000171">
    <property type="protein sequence ID" value="CAA9418219.1"/>
    <property type="molecule type" value="Genomic_DNA"/>
</dbReference>
<dbReference type="AlphaFoldDB" id="A0A6J4PK63"/>
<name>A0A6J4PK63_9ACTN</name>
<feature type="non-terminal residue" evidence="2">
    <location>
        <position position="1"/>
    </location>
</feature>
<protein>
    <submittedName>
        <fullName evidence="2">Uncharacterized protein</fullName>
    </submittedName>
</protein>
<accession>A0A6J4PK63</accession>
<proteinExistence type="predicted"/>
<organism evidence="2">
    <name type="scientific">uncultured Rubrobacteraceae bacterium</name>
    <dbReference type="NCBI Taxonomy" id="349277"/>
    <lineage>
        <taxon>Bacteria</taxon>
        <taxon>Bacillati</taxon>
        <taxon>Actinomycetota</taxon>
        <taxon>Rubrobacteria</taxon>
        <taxon>Rubrobacterales</taxon>
        <taxon>Rubrobacteraceae</taxon>
        <taxon>environmental samples</taxon>
    </lineage>
</organism>
<feature type="non-terminal residue" evidence="2">
    <location>
        <position position="31"/>
    </location>
</feature>